<reference evidence="1 2" key="1">
    <citation type="submission" date="2019-05" db="EMBL/GenBank/DDBJ databases">
        <authorList>
            <person name="Zhang J.-Y."/>
            <person name="Feg X."/>
            <person name="Du Z.-J."/>
        </authorList>
    </citation>
    <scope>NUCLEOTIDE SEQUENCE [LARGE SCALE GENOMIC DNA]</scope>
    <source>
        <strain evidence="1 2">RZ26</strain>
    </source>
</reference>
<dbReference type="EMBL" id="VATY01000002">
    <property type="protein sequence ID" value="TMM56649.1"/>
    <property type="molecule type" value="Genomic_DNA"/>
</dbReference>
<name>A0A5S3PPU0_9FLAO</name>
<evidence type="ECO:0000313" key="2">
    <source>
        <dbReference type="Proteomes" id="UP000310314"/>
    </source>
</evidence>
<accession>A0A5S3PPU0</accession>
<gene>
    <name evidence="1" type="ORF">FEE95_09090</name>
</gene>
<organism evidence="1 2">
    <name type="scientific">Maribacter algarum</name>
    <name type="common">ex Zhang et al. 2020</name>
    <dbReference type="NCBI Taxonomy" id="2578118"/>
    <lineage>
        <taxon>Bacteria</taxon>
        <taxon>Pseudomonadati</taxon>
        <taxon>Bacteroidota</taxon>
        <taxon>Flavobacteriia</taxon>
        <taxon>Flavobacteriales</taxon>
        <taxon>Flavobacteriaceae</taxon>
        <taxon>Maribacter</taxon>
    </lineage>
</organism>
<dbReference type="AlphaFoldDB" id="A0A5S3PPU0"/>
<evidence type="ECO:0000313" key="1">
    <source>
        <dbReference type="EMBL" id="TMM56649.1"/>
    </source>
</evidence>
<protein>
    <submittedName>
        <fullName evidence="1">Uncharacterized protein</fullName>
    </submittedName>
</protein>
<keyword evidence="2" id="KW-1185">Reference proteome</keyword>
<dbReference type="Proteomes" id="UP000310314">
    <property type="component" value="Unassembled WGS sequence"/>
</dbReference>
<sequence length="95" mass="10953">MNVSETKFRLSKEKVVKIIKKNPNFYSSKSNAINTYILVSENSNLITFDSNSEKADFALCLEELKKVIIIENKELFTQKFAEVTFKIATRLKKSI</sequence>
<comment type="caution">
    <text evidence="1">The sequence shown here is derived from an EMBL/GenBank/DDBJ whole genome shotgun (WGS) entry which is preliminary data.</text>
</comment>
<proteinExistence type="predicted"/>
<dbReference type="RefSeq" id="WP_138657633.1">
    <property type="nucleotide sequence ID" value="NZ_VATY01000002.1"/>
</dbReference>